<evidence type="ECO:0000313" key="1">
    <source>
        <dbReference type="EMBL" id="MDR6531713.1"/>
    </source>
</evidence>
<protein>
    <recommendedName>
        <fullName evidence="3">DUF4304 domain-containing protein</fullName>
    </recommendedName>
</protein>
<evidence type="ECO:0008006" key="3">
    <source>
        <dbReference type="Google" id="ProtNLM"/>
    </source>
</evidence>
<dbReference type="RefSeq" id="WP_056761718.1">
    <property type="nucleotide sequence ID" value="NZ_JAVDRL010000006.1"/>
</dbReference>
<evidence type="ECO:0000313" key="2">
    <source>
        <dbReference type="Proteomes" id="UP001262754"/>
    </source>
</evidence>
<reference evidence="1 2" key="1">
    <citation type="submission" date="2023-07" db="EMBL/GenBank/DDBJ databases">
        <title>Sorghum-associated microbial communities from plants grown in Nebraska, USA.</title>
        <authorList>
            <person name="Schachtman D."/>
        </authorList>
    </citation>
    <scope>NUCLEOTIDE SEQUENCE [LARGE SCALE GENOMIC DNA]</scope>
    <source>
        <strain evidence="1 2">DS2154</strain>
    </source>
</reference>
<organism evidence="1 2">
    <name type="scientific">Caulobacter rhizosphaerae</name>
    <dbReference type="NCBI Taxonomy" id="2010972"/>
    <lineage>
        <taxon>Bacteria</taxon>
        <taxon>Pseudomonadati</taxon>
        <taxon>Pseudomonadota</taxon>
        <taxon>Alphaproteobacteria</taxon>
        <taxon>Caulobacterales</taxon>
        <taxon>Caulobacteraceae</taxon>
        <taxon>Caulobacter</taxon>
    </lineage>
</organism>
<name>A0ABU1MZV7_9CAUL</name>
<dbReference type="EMBL" id="JAVDRL010000006">
    <property type="protein sequence ID" value="MDR6531713.1"/>
    <property type="molecule type" value="Genomic_DNA"/>
</dbReference>
<dbReference type="Proteomes" id="UP001262754">
    <property type="component" value="Unassembled WGS sequence"/>
</dbReference>
<keyword evidence="2" id="KW-1185">Reference proteome</keyword>
<sequence length="182" mass="20771">MTPNNIKEFRAGLSDALKAHGLSRRKLRPQVQPGWEVSSEGAIKPQYFPHEIRHPWGFNLTGVIAIELLELRSWLDANYPAADQGIFRSTFVGWHLGNDRDFDFLAATGEDVPIGEWVERVKVRLERIPTSLDELVQAYHLQSETIRGLASVSNQPAWDFLLDWLPKRHTSMPIPWPPGLVR</sequence>
<accession>A0ABU1MZV7</accession>
<comment type="caution">
    <text evidence="1">The sequence shown here is derived from an EMBL/GenBank/DDBJ whole genome shotgun (WGS) entry which is preliminary data.</text>
</comment>
<proteinExistence type="predicted"/>
<gene>
    <name evidence="1" type="ORF">J2800_002460</name>
</gene>